<reference evidence="1 2" key="1">
    <citation type="submission" date="2020-01" db="EMBL/GenBank/DDBJ databases">
        <authorList>
            <person name="Palmer J.M."/>
        </authorList>
    </citation>
    <scope>NUCLEOTIDE SEQUENCE [LARGE SCALE GENOMIC DNA]</scope>
    <source>
        <strain evidence="1 2">TWF970</strain>
    </source>
</reference>
<gene>
    <name evidence="1" type="ORF">TWF970_010276</name>
</gene>
<dbReference type="OrthoDB" id="5421021at2759"/>
<dbReference type="Proteomes" id="UP000474640">
    <property type="component" value="Unassembled WGS sequence"/>
</dbReference>
<comment type="caution">
    <text evidence="1">The sequence shown here is derived from an EMBL/GenBank/DDBJ whole genome shotgun (WGS) entry which is preliminary data.</text>
</comment>
<evidence type="ECO:0000313" key="1">
    <source>
        <dbReference type="EMBL" id="KAF3285195.1"/>
    </source>
</evidence>
<dbReference type="EMBL" id="JAABOJ010000007">
    <property type="protein sequence ID" value="KAF3285195.1"/>
    <property type="molecule type" value="Genomic_DNA"/>
</dbReference>
<sequence length="521" mass="57638">MSNPIGVQADITNIPGALTALTSITPLVRALSADGVNPLSVVQLEEIGSRFPMSGPLAERTMDALTRRGSALTLWRARVSVGWMRGNTVWALSQTAGGQASALLIVCLVELCRSNMTGHILFKLSDAILPRDRRLSSMSQLSDLAEIVSSKMQAVRFGQHFAEQVTRIRMTYFNSNVNVPCLDMASLLDRIEADSLVDILSKAQTALQDEMTTLRIEGFVGIAYLAALFTGLCQDDVLLLVENEVIFQGLRRSIIISVVHGKKILETSLEISFNLCKQIVQLRHGDFLGRLGAMSGFDRLSFSTMETGEKRCRGAMVILPLSQRVTQNDEREPLVSICLGNLFMAIILTFMAPDFPGNFCGGRIPRPRATWISLWGRSRPQLLGCGFFVHAKKSWASVVSEILHGSGCTCSEYLDSLHWDDLHVTKSKYRYRACNTWEDYNLSLGAQPCWILLASNAIQSDCSRALIRSKKAFLLQSLSRKITYDSLPQTNNSPLRTLTLILILSATYMLTSMKCLALNKC</sequence>
<evidence type="ECO:0000313" key="2">
    <source>
        <dbReference type="Proteomes" id="UP000474640"/>
    </source>
</evidence>
<accession>A0A7C8RD43</accession>
<protein>
    <submittedName>
        <fullName evidence="1">Uncharacterized protein</fullName>
    </submittedName>
</protein>
<proteinExistence type="predicted"/>
<organism evidence="1 2">
    <name type="scientific">Orbilia oligospora</name>
    <name type="common">Nematode-trapping fungus</name>
    <name type="synonym">Arthrobotrys oligospora</name>
    <dbReference type="NCBI Taxonomy" id="2813651"/>
    <lineage>
        <taxon>Eukaryota</taxon>
        <taxon>Fungi</taxon>
        <taxon>Dikarya</taxon>
        <taxon>Ascomycota</taxon>
        <taxon>Pezizomycotina</taxon>
        <taxon>Orbiliomycetes</taxon>
        <taxon>Orbiliales</taxon>
        <taxon>Orbiliaceae</taxon>
        <taxon>Orbilia</taxon>
    </lineage>
</organism>
<dbReference type="AlphaFoldDB" id="A0A7C8RD43"/>
<name>A0A7C8RD43_ORBOL</name>